<dbReference type="Gene3D" id="1.20.1440.80">
    <property type="entry name" value="Gap junction channel protein cysteine-rich domain"/>
    <property type="match status" value="1"/>
</dbReference>
<dbReference type="EMBL" id="JH000208">
    <property type="protein sequence ID" value="EGW09373.1"/>
    <property type="molecule type" value="Genomic_DNA"/>
</dbReference>
<dbReference type="AlphaFoldDB" id="G3H868"/>
<name>G3H868_CRIGR</name>
<accession>G3H868</accession>
<dbReference type="Pfam" id="PF00029">
    <property type="entry name" value="Connexin"/>
    <property type="match status" value="1"/>
</dbReference>
<dbReference type="STRING" id="10029.G3H868"/>
<proteinExistence type="predicted"/>
<feature type="transmembrane region" description="Helical" evidence="1">
    <location>
        <begin position="204"/>
        <end position="227"/>
    </location>
</feature>
<feature type="transmembrane region" description="Helical" evidence="1">
    <location>
        <begin position="21"/>
        <end position="40"/>
    </location>
</feature>
<feature type="domain" description="Connexin N-terminal" evidence="2">
    <location>
        <begin position="16"/>
        <end position="224"/>
    </location>
</feature>
<sequence length="242" mass="28399">MIPVLYTVAGDKSGYYIGRTLWFGLIYLYSIVMYVVQLPWNKIHEEFDCHGNISRCCVVECFEQLFSIPITGMWYYFYFLFLALFFLMEFFMLQVRHTHIKVKVKSKQETDKTVDMEKDFMEAFMKQSQPQKIPILNFHQKKTLLYLYLFHALLQVSIQTVFLCLLLFKHLPIVSQSKSHCNTNSCSTPLHCLLSKTSAKRMTVYGLITLSITNIVLGASFFIYSIYHYLLEEHSPSKIPID</sequence>
<evidence type="ECO:0000313" key="3">
    <source>
        <dbReference type="EMBL" id="EGW09373.1"/>
    </source>
</evidence>
<dbReference type="InParanoid" id="G3H868"/>
<dbReference type="InterPro" id="IPR038359">
    <property type="entry name" value="Connexin_N_sf"/>
</dbReference>
<gene>
    <name evidence="3" type="ORF">I79_006565</name>
</gene>
<dbReference type="InterPro" id="IPR013092">
    <property type="entry name" value="Connexin_N"/>
</dbReference>
<protein>
    <recommendedName>
        <fullName evidence="2">Connexin N-terminal domain-containing protein</fullName>
    </recommendedName>
</protein>
<reference evidence="4" key="1">
    <citation type="journal article" date="2011" name="Nat. Biotechnol.">
        <title>The genomic sequence of the Chinese hamster ovary (CHO)-K1 cell line.</title>
        <authorList>
            <person name="Xu X."/>
            <person name="Nagarajan H."/>
            <person name="Lewis N.E."/>
            <person name="Pan S."/>
            <person name="Cai Z."/>
            <person name="Liu X."/>
            <person name="Chen W."/>
            <person name="Xie M."/>
            <person name="Wang W."/>
            <person name="Hammond S."/>
            <person name="Andersen M.R."/>
            <person name="Neff N."/>
            <person name="Passarelli B."/>
            <person name="Koh W."/>
            <person name="Fan H.C."/>
            <person name="Wang J."/>
            <person name="Gui Y."/>
            <person name="Lee K.H."/>
            <person name="Betenbaugh M.J."/>
            <person name="Quake S.R."/>
            <person name="Famili I."/>
            <person name="Palsson B.O."/>
            <person name="Wang J."/>
        </authorList>
    </citation>
    <scope>NUCLEOTIDE SEQUENCE [LARGE SCALE GENOMIC DNA]</scope>
    <source>
        <strain evidence="4">CHO K1 cell line</strain>
    </source>
</reference>
<keyword evidence="1" id="KW-0812">Transmembrane</keyword>
<dbReference type="Proteomes" id="UP000001075">
    <property type="component" value="Unassembled WGS sequence"/>
</dbReference>
<keyword evidence="1" id="KW-0472">Membrane</keyword>
<keyword evidence="1" id="KW-1133">Transmembrane helix</keyword>
<feature type="transmembrane region" description="Helical" evidence="1">
    <location>
        <begin position="145"/>
        <end position="168"/>
    </location>
</feature>
<evidence type="ECO:0000313" key="4">
    <source>
        <dbReference type="Proteomes" id="UP000001075"/>
    </source>
</evidence>
<evidence type="ECO:0000259" key="2">
    <source>
        <dbReference type="Pfam" id="PF00029"/>
    </source>
</evidence>
<feature type="transmembrane region" description="Helical" evidence="1">
    <location>
        <begin position="73"/>
        <end position="93"/>
    </location>
</feature>
<evidence type="ECO:0000256" key="1">
    <source>
        <dbReference type="SAM" id="Phobius"/>
    </source>
</evidence>
<organism evidence="3 4">
    <name type="scientific">Cricetulus griseus</name>
    <name type="common">Chinese hamster</name>
    <name type="synonym">Cricetulus barabensis griseus</name>
    <dbReference type="NCBI Taxonomy" id="10029"/>
    <lineage>
        <taxon>Eukaryota</taxon>
        <taxon>Metazoa</taxon>
        <taxon>Chordata</taxon>
        <taxon>Craniata</taxon>
        <taxon>Vertebrata</taxon>
        <taxon>Euteleostomi</taxon>
        <taxon>Mammalia</taxon>
        <taxon>Eutheria</taxon>
        <taxon>Euarchontoglires</taxon>
        <taxon>Glires</taxon>
        <taxon>Rodentia</taxon>
        <taxon>Myomorpha</taxon>
        <taxon>Muroidea</taxon>
        <taxon>Cricetidae</taxon>
        <taxon>Cricetinae</taxon>
        <taxon>Cricetulus</taxon>
    </lineage>
</organism>